<dbReference type="Proteomes" id="UP001156664">
    <property type="component" value="Unassembled WGS sequence"/>
</dbReference>
<keyword evidence="2" id="KW-1185">Reference proteome</keyword>
<accession>A0ABQ5YVC6</accession>
<organism evidence="1 2">
    <name type="scientific">Limnobacter litoralis</name>
    <dbReference type="NCBI Taxonomy" id="481366"/>
    <lineage>
        <taxon>Bacteria</taxon>
        <taxon>Pseudomonadati</taxon>
        <taxon>Pseudomonadota</taxon>
        <taxon>Betaproteobacteria</taxon>
        <taxon>Burkholderiales</taxon>
        <taxon>Burkholderiaceae</taxon>
        <taxon>Limnobacter</taxon>
    </lineage>
</organism>
<evidence type="ECO:0000313" key="1">
    <source>
        <dbReference type="EMBL" id="GLR26417.1"/>
    </source>
</evidence>
<dbReference type="EMBL" id="BSOJ01000015">
    <property type="protein sequence ID" value="GLR26417.1"/>
    <property type="molecule type" value="Genomic_DNA"/>
</dbReference>
<evidence type="ECO:0000313" key="2">
    <source>
        <dbReference type="Proteomes" id="UP001156664"/>
    </source>
</evidence>
<sequence length="75" mass="8334">MRVSVWLGAGHLIQVIGNWLQALRGNFHILIFMAGGGSRRNERQEQENGGRDAKTGFNKAIHGVECAFKTPECRP</sequence>
<gene>
    <name evidence="1" type="ORF">GCM10007875_15070</name>
</gene>
<name>A0ABQ5YVC6_9BURK</name>
<comment type="caution">
    <text evidence="1">The sequence shown here is derived from an EMBL/GenBank/DDBJ whole genome shotgun (WGS) entry which is preliminary data.</text>
</comment>
<proteinExistence type="predicted"/>
<evidence type="ECO:0008006" key="3">
    <source>
        <dbReference type="Google" id="ProtNLM"/>
    </source>
</evidence>
<reference evidence="2" key="1">
    <citation type="journal article" date="2019" name="Int. J. Syst. Evol. Microbiol.">
        <title>The Global Catalogue of Microorganisms (GCM) 10K type strain sequencing project: providing services to taxonomists for standard genome sequencing and annotation.</title>
        <authorList>
            <consortium name="The Broad Institute Genomics Platform"/>
            <consortium name="The Broad Institute Genome Sequencing Center for Infectious Disease"/>
            <person name="Wu L."/>
            <person name="Ma J."/>
        </authorList>
    </citation>
    <scope>NUCLEOTIDE SEQUENCE [LARGE SCALE GENOMIC DNA]</scope>
    <source>
        <strain evidence="2">NBRC 105857</strain>
    </source>
</reference>
<protein>
    <recommendedName>
        <fullName evidence="3">Secreted protein</fullName>
    </recommendedName>
</protein>